<keyword evidence="1" id="KW-0472">Membrane</keyword>
<protein>
    <submittedName>
        <fullName evidence="2">Membrane protein</fullName>
    </submittedName>
</protein>
<keyword evidence="1" id="KW-0812">Transmembrane</keyword>
<dbReference type="Proteomes" id="UP000321400">
    <property type="component" value="Unassembled WGS sequence"/>
</dbReference>
<keyword evidence="1" id="KW-1133">Transmembrane helix</keyword>
<feature type="transmembrane region" description="Helical" evidence="1">
    <location>
        <begin position="6"/>
        <end position="24"/>
    </location>
</feature>
<dbReference type="STRING" id="442899.SAMN05720591_12922"/>
<accession>A0A511X462</accession>
<dbReference type="NCBIfam" id="TIGR02327">
    <property type="entry name" value="int_mem_ywzB"/>
    <property type="match status" value="1"/>
</dbReference>
<dbReference type="OrthoDB" id="1651016at2"/>
<reference evidence="2 3" key="1">
    <citation type="submission" date="2019-07" db="EMBL/GenBank/DDBJ databases">
        <title>Whole genome shotgun sequence of Halolactibacillus alkaliphilus NBRC 103919.</title>
        <authorList>
            <person name="Hosoyama A."/>
            <person name="Uohara A."/>
            <person name="Ohji S."/>
            <person name="Ichikawa N."/>
        </authorList>
    </citation>
    <scope>NUCLEOTIDE SEQUENCE [LARGE SCALE GENOMIC DNA]</scope>
    <source>
        <strain evidence="2 3">NBRC 103919</strain>
    </source>
</reference>
<dbReference type="RefSeq" id="WP_089803034.1">
    <property type="nucleotide sequence ID" value="NZ_BJYE01000038.1"/>
</dbReference>
<sequence>MFVDLGVQAAINITSHVVFIIITWRALQSLRLDVLFKKHKEKEIQLFMIILTIVIASVLSHFFIDLLTWSRQLLYLL</sequence>
<name>A0A511X462_9BACI</name>
<evidence type="ECO:0000313" key="3">
    <source>
        <dbReference type="Proteomes" id="UP000321400"/>
    </source>
</evidence>
<proteinExistence type="predicted"/>
<evidence type="ECO:0000256" key="1">
    <source>
        <dbReference type="SAM" id="Phobius"/>
    </source>
</evidence>
<comment type="caution">
    <text evidence="2">The sequence shown here is derived from an EMBL/GenBank/DDBJ whole genome shotgun (WGS) entry which is preliminary data.</text>
</comment>
<gene>
    <name evidence="2" type="ORF">HAL01_21980</name>
</gene>
<dbReference type="Pfam" id="PF06612">
    <property type="entry name" value="DUF1146"/>
    <property type="match status" value="1"/>
</dbReference>
<dbReference type="EMBL" id="BJYE01000038">
    <property type="protein sequence ID" value="GEN57734.1"/>
    <property type="molecule type" value="Genomic_DNA"/>
</dbReference>
<evidence type="ECO:0000313" key="2">
    <source>
        <dbReference type="EMBL" id="GEN57734.1"/>
    </source>
</evidence>
<organism evidence="2 3">
    <name type="scientific">Halolactibacillus alkaliphilus</name>
    <dbReference type="NCBI Taxonomy" id="442899"/>
    <lineage>
        <taxon>Bacteria</taxon>
        <taxon>Bacillati</taxon>
        <taxon>Bacillota</taxon>
        <taxon>Bacilli</taxon>
        <taxon>Bacillales</taxon>
        <taxon>Bacillaceae</taxon>
        <taxon>Halolactibacillus</taxon>
    </lineage>
</organism>
<dbReference type="AlphaFoldDB" id="A0A511X462"/>
<keyword evidence="3" id="KW-1185">Reference proteome</keyword>
<feature type="transmembrane region" description="Helical" evidence="1">
    <location>
        <begin position="44"/>
        <end position="64"/>
    </location>
</feature>
<dbReference type="InterPro" id="IPR009526">
    <property type="entry name" value="DUF1146"/>
</dbReference>